<keyword evidence="3" id="KW-0808">Transferase</keyword>
<keyword evidence="7" id="KW-0067">ATP-binding</keyword>
<comment type="catalytic activity">
    <reaction evidence="8">
        <text>dTMP + ATP = dTDP + ADP</text>
        <dbReference type="Rhea" id="RHEA:13517"/>
        <dbReference type="ChEBI" id="CHEBI:30616"/>
        <dbReference type="ChEBI" id="CHEBI:58369"/>
        <dbReference type="ChEBI" id="CHEBI:63528"/>
        <dbReference type="ChEBI" id="CHEBI:456216"/>
        <dbReference type="EC" id="2.7.4.9"/>
    </reaction>
</comment>
<dbReference type="GO" id="GO:0004798">
    <property type="term" value="F:dTMP kinase activity"/>
    <property type="evidence" value="ECO:0007669"/>
    <property type="project" value="UniProtKB-EC"/>
</dbReference>
<dbReference type="AlphaFoldDB" id="E9G9D0"/>
<dbReference type="KEGG" id="dpx:DAPPUDRAFT_315306"/>
<dbReference type="NCBIfam" id="TIGR00041">
    <property type="entry name" value="DTMP_kinase"/>
    <property type="match status" value="1"/>
</dbReference>
<dbReference type="InterPro" id="IPR018095">
    <property type="entry name" value="Thymidylate_kin_CS"/>
</dbReference>
<reference evidence="10 11" key="1">
    <citation type="journal article" date="2011" name="Science">
        <title>The ecoresponsive genome of Daphnia pulex.</title>
        <authorList>
            <person name="Colbourne J.K."/>
            <person name="Pfrender M.E."/>
            <person name="Gilbert D."/>
            <person name="Thomas W.K."/>
            <person name="Tucker A."/>
            <person name="Oakley T.H."/>
            <person name="Tokishita S."/>
            <person name="Aerts A."/>
            <person name="Arnold G.J."/>
            <person name="Basu M.K."/>
            <person name="Bauer D.J."/>
            <person name="Caceres C.E."/>
            <person name="Carmel L."/>
            <person name="Casola C."/>
            <person name="Choi J.H."/>
            <person name="Detter J.C."/>
            <person name="Dong Q."/>
            <person name="Dusheyko S."/>
            <person name="Eads B.D."/>
            <person name="Frohlich T."/>
            <person name="Geiler-Samerotte K.A."/>
            <person name="Gerlach D."/>
            <person name="Hatcher P."/>
            <person name="Jogdeo S."/>
            <person name="Krijgsveld J."/>
            <person name="Kriventseva E.V."/>
            <person name="Kultz D."/>
            <person name="Laforsch C."/>
            <person name="Lindquist E."/>
            <person name="Lopez J."/>
            <person name="Manak J.R."/>
            <person name="Muller J."/>
            <person name="Pangilinan J."/>
            <person name="Patwardhan R.P."/>
            <person name="Pitluck S."/>
            <person name="Pritham E.J."/>
            <person name="Rechtsteiner A."/>
            <person name="Rho M."/>
            <person name="Rogozin I.B."/>
            <person name="Sakarya O."/>
            <person name="Salamov A."/>
            <person name="Schaack S."/>
            <person name="Shapiro H."/>
            <person name="Shiga Y."/>
            <person name="Skalitzky C."/>
            <person name="Smith Z."/>
            <person name="Souvorov A."/>
            <person name="Sung W."/>
            <person name="Tang Z."/>
            <person name="Tsuchiya D."/>
            <person name="Tu H."/>
            <person name="Vos H."/>
            <person name="Wang M."/>
            <person name="Wolf Y.I."/>
            <person name="Yamagata H."/>
            <person name="Yamada T."/>
            <person name="Ye Y."/>
            <person name="Shaw J.R."/>
            <person name="Andrews J."/>
            <person name="Crease T.J."/>
            <person name="Tang H."/>
            <person name="Lucas S.M."/>
            <person name="Robertson H.M."/>
            <person name="Bork P."/>
            <person name="Koonin E.V."/>
            <person name="Zdobnov E.M."/>
            <person name="Grigoriev I.V."/>
            <person name="Lynch M."/>
            <person name="Boore J.L."/>
        </authorList>
    </citation>
    <scope>NUCLEOTIDE SEQUENCE [LARGE SCALE GENOMIC DNA]</scope>
</reference>
<dbReference type="GO" id="GO:0005524">
    <property type="term" value="F:ATP binding"/>
    <property type="evidence" value="ECO:0007669"/>
    <property type="project" value="UniProtKB-KW"/>
</dbReference>
<dbReference type="GO" id="GO:0006233">
    <property type="term" value="P:dTDP biosynthetic process"/>
    <property type="evidence" value="ECO:0007669"/>
    <property type="project" value="InterPro"/>
</dbReference>
<dbReference type="InterPro" id="IPR027417">
    <property type="entry name" value="P-loop_NTPase"/>
</dbReference>
<dbReference type="InterPro" id="IPR018094">
    <property type="entry name" value="Thymidylate_kinase"/>
</dbReference>
<dbReference type="Gene3D" id="3.40.50.300">
    <property type="entry name" value="P-loop containing nucleotide triphosphate hydrolases"/>
    <property type="match status" value="1"/>
</dbReference>
<evidence type="ECO:0000256" key="7">
    <source>
        <dbReference type="ARBA" id="ARBA00022840"/>
    </source>
</evidence>
<dbReference type="EMBL" id="GL732536">
    <property type="protein sequence ID" value="EFX83901.1"/>
    <property type="molecule type" value="Genomic_DNA"/>
</dbReference>
<dbReference type="HOGENOM" id="CLU_049131_0_2_1"/>
<evidence type="ECO:0000259" key="9">
    <source>
        <dbReference type="Pfam" id="PF02223"/>
    </source>
</evidence>
<feature type="domain" description="Thymidylate kinase-like" evidence="9">
    <location>
        <begin position="2"/>
        <end position="129"/>
    </location>
</feature>
<evidence type="ECO:0000256" key="6">
    <source>
        <dbReference type="ARBA" id="ARBA00022777"/>
    </source>
</evidence>
<gene>
    <name evidence="10" type="ORF">DAPPUDRAFT_315306</name>
</gene>
<dbReference type="PANTHER" id="PTHR10344">
    <property type="entry name" value="THYMIDYLATE KINASE"/>
    <property type="match status" value="1"/>
</dbReference>
<dbReference type="OrthoDB" id="425602at2759"/>
<dbReference type="Pfam" id="PF02223">
    <property type="entry name" value="Thymidylate_kin"/>
    <property type="match status" value="1"/>
</dbReference>
<comment type="similarity">
    <text evidence="1">Belongs to the thymidylate kinase family.</text>
</comment>
<evidence type="ECO:0000256" key="4">
    <source>
        <dbReference type="ARBA" id="ARBA00022727"/>
    </source>
</evidence>
<dbReference type="OMA" id="HTSIEVI"/>
<sequence>MAAARREHLRHLVWPALEEGKWVLCDRFSDSTFAYQGFGHELGVSFVETLNQLTMGNFQPDLTFIFQLSEEAGLARKKESLVSEDRYERFPEEFHRRVSKGYLALLEAESQRCVPLSAHTSIEVIADHIWRTLAERHFLSHLDPSTLS</sequence>
<accession>E9G9D0</accession>
<protein>
    <recommendedName>
        <fullName evidence="2">dTMP kinase</fullName>
        <ecNumber evidence="2">2.7.4.9</ecNumber>
    </recommendedName>
</protein>
<keyword evidence="11" id="KW-1185">Reference proteome</keyword>
<evidence type="ECO:0000313" key="11">
    <source>
        <dbReference type="Proteomes" id="UP000000305"/>
    </source>
</evidence>
<keyword evidence="5" id="KW-0547">Nucleotide-binding</keyword>
<evidence type="ECO:0000256" key="3">
    <source>
        <dbReference type="ARBA" id="ARBA00022679"/>
    </source>
</evidence>
<keyword evidence="4" id="KW-0545">Nucleotide biosynthesis</keyword>
<dbReference type="PROSITE" id="PS01331">
    <property type="entry name" value="THYMIDYLATE_KINASE"/>
    <property type="match status" value="1"/>
</dbReference>
<keyword evidence="6" id="KW-0418">Kinase</keyword>
<evidence type="ECO:0000256" key="1">
    <source>
        <dbReference type="ARBA" id="ARBA00009776"/>
    </source>
</evidence>
<dbReference type="EC" id="2.7.4.9" evidence="2"/>
<organism evidence="10 11">
    <name type="scientific">Daphnia pulex</name>
    <name type="common">Water flea</name>
    <dbReference type="NCBI Taxonomy" id="6669"/>
    <lineage>
        <taxon>Eukaryota</taxon>
        <taxon>Metazoa</taxon>
        <taxon>Ecdysozoa</taxon>
        <taxon>Arthropoda</taxon>
        <taxon>Crustacea</taxon>
        <taxon>Branchiopoda</taxon>
        <taxon>Diplostraca</taxon>
        <taxon>Cladocera</taxon>
        <taxon>Anomopoda</taxon>
        <taxon>Daphniidae</taxon>
        <taxon>Daphnia</taxon>
    </lineage>
</organism>
<evidence type="ECO:0000256" key="5">
    <source>
        <dbReference type="ARBA" id="ARBA00022741"/>
    </source>
</evidence>
<dbReference type="PANTHER" id="PTHR10344:SF4">
    <property type="entry name" value="UMP-CMP KINASE 2, MITOCHONDRIAL"/>
    <property type="match status" value="1"/>
</dbReference>
<evidence type="ECO:0000256" key="2">
    <source>
        <dbReference type="ARBA" id="ARBA00012980"/>
    </source>
</evidence>
<evidence type="ECO:0000256" key="8">
    <source>
        <dbReference type="ARBA" id="ARBA00048743"/>
    </source>
</evidence>
<proteinExistence type="inferred from homology"/>
<dbReference type="InterPro" id="IPR039430">
    <property type="entry name" value="Thymidylate_kin-like_dom"/>
</dbReference>
<evidence type="ECO:0000313" key="10">
    <source>
        <dbReference type="EMBL" id="EFX83901.1"/>
    </source>
</evidence>
<dbReference type="InParanoid" id="E9G9D0"/>
<dbReference type="Proteomes" id="UP000000305">
    <property type="component" value="Unassembled WGS sequence"/>
</dbReference>
<name>E9G9D0_DAPPU</name>
<dbReference type="SUPFAM" id="SSF52540">
    <property type="entry name" value="P-loop containing nucleoside triphosphate hydrolases"/>
    <property type="match status" value="1"/>
</dbReference>
<dbReference type="CDD" id="cd01672">
    <property type="entry name" value="TMPK"/>
    <property type="match status" value="1"/>
</dbReference>